<dbReference type="InterPro" id="IPR036291">
    <property type="entry name" value="NAD(P)-bd_dom_sf"/>
</dbReference>
<evidence type="ECO:0000259" key="3">
    <source>
        <dbReference type="SMART" id="SM00919"/>
    </source>
</evidence>
<organism evidence="4 5">
    <name type="scientific">Rhodotorula mucilaginosa</name>
    <name type="common">Yeast</name>
    <name type="synonym">Rhodotorula rubra</name>
    <dbReference type="NCBI Taxonomy" id="5537"/>
    <lineage>
        <taxon>Eukaryota</taxon>
        <taxon>Fungi</taxon>
        <taxon>Dikarya</taxon>
        <taxon>Basidiomycota</taxon>
        <taxon>Pucciniomycotina</taxon>
        <taxon>Microbotryomycetes</taxon>
        <taxon>Sporidiobolales</taxon>
        <taxon>Sporidiobolaceae</taxon>
        <taxon>Rhodotorula</taxon>
    </lineage>
</organism>
<keyword evidence="2" id="KW-0560">Oxidoreductase</keyword>
<dbReference type="AlphaFoldDB" id="A0A9P7B1N9"/>
<name>A0A9P7B1N9_RHOMI</name>
<dbReference type="Pfam" id="PF03949">
    <property type="entry name" value="Malic_M"/>
    <property type="match status" value="1"/>
</dbReference>
<dbReference type="SMART" id="SM00919">
    <property type="entry name" value="Malic_M"/>
    <property type="match status" value="1"/>
</dbReference>
<feature type="non-terminal residue" evidence="4">
    <location>
        <position position="1"/>
    </location>
</feature>
<evidence type="ECO:0000313" key="4">
    <source>
        <dbReference type="EMBL" id="KAG0653522.1"/>
    </source>
</evidence>
<dbReference type="InterPro" id="IPR012302">
    <property type="entry name" value="Malic_NAD-bd"/>
</dbReference>
<accession>A0A9P7B1N9</accession>
<reference evidence="4 5" key="1">
    <citation type="submission" date="2020-11" db="EMBL/GenBank/DDBJ databases">
        <title>Kefir isolates.</title>
        <authorList>
            <person name="Marcisauskas S."/>
            <person name="Kim Y."/>
            <person name="Blasche S."/>
        </authorList>
    </citation>
    <scope>NUCLEOTIDE SEQUENCE [LARGE SCALE GENOMIC DNA]</scope>
    <source>
        <strain evidence="4 5">KR</strain>
    </source>
</reference>
<sequence>MLQASDGWQALVYKVGRRCGRPIVFALSNPVAQAEATFEEAVEGTDGRVLYASGSPFDPVEYKGKRFEPGQGNNMYVFPGLGLGAILARVKKIPEELVHAAAQGLADSLTTGETERNLLYPDVERIRDVSIKIAVTVIEAAQKLGVDRAESLRGKSSAELEHI</sequence>
<comment type="cofactor">
    <cofactor evidence="1">
        <name>Mg(2+)</name>
        <dbReference type="ChEBI" id="CHEBI:18420"/>
    </cofactor>
</comment>
<evidence type="ECO:0000256" key="1">
    <source>
        <dbReference type="ARBA" id="ARBA00001946"/>
    </source>
</evidence>
<dbReference type="PANTHER" id="PTHR23406">
    <property type="entry name" value="MALIC ENZYME-RELATED"/>
    <property type="match status" value="1"/>
</dbReference>
<dbReference type="OrthoDB" id="2949532at2759"/>
<feature type="domain" description="Malic enzyme NAD-binding" evidence="3">
    <location>
        <begin position="1"/>
        <end position="142"/>
    </location>
</feature>
<dbReference type="GO" id="GO:0006108">
    <property type="term" value="P:malate metabolic process"/>
    <property type="evidence" value="ECO:0007669"/>
    <property type="project" value="TreeGrafter"/>
</dbReference>
<dbReference type="Gene3D" id="3.40.50.720">
    <property type="entry name" value="NAD(P)-binding Rossmann-like Domain"/>
    <property type="match status" value="1"/>
</dbReference>
<protein>
    <recommendedName>
        <fullName evidence="3">Malic enzyme NAD-binding domain-containing protein</fullName>
    </recommendedName>
</protein>
<dbReference type="SUPFAM" id="SSF51735">
    <property type="entry name" value="NAD(P)-binding Rossmann-fold domains"/>
    <property type="match status" value="1"/>
</dbReference>
<dbReference type="GO" id="GO:0004471">
    <property type="term" value="F:malate dehydrogenase (decarboxylating) (NAD+) activity"/>
    <property type="evidence" value="ECO:0007669"/>
    <property type="project" value="TreeGrafter"/>
</dbReference>
<comment type="caution">
    <text evidence="4">The sequence shown here is derived from an EMBL/GenBank/DDBJ whole genome shotgun (WGS) entry which is preliminary data.</text>
</comment>
<dbReference type="PANTHER" id="PTHR23406:SF32">
    <property type="entry name" value="NADP-DEPENDENT MALIC ENZYME"/>
    <property type="match status" value="1"/>
</dbReference>
<gene>
    <name evidence="4" type="ORF">C6P46_002502</name>
</gene>
<dbReference type="Proteomes" id="UP000777482">
    <property type="component" value="Unassembled WGS sequence"/>
</dbReference>
<keyword evidence="5" id="KW-1185">Reference proteome</keyword>
<evidence type="ECO:0000313" key="5">
    <source>
        <dbReference type="Proteomes" id="UP000777482"/>
    </source>
</evidence>
<dbReference type="GO" id="GO:0051287">
    <property type="term" value="F:NAD binding"/>
    <property type="evidence" value="ECO:0007669"/>
    <property type="project" value="InterPro"/>
</dbReference>
<dbReference type="EMBL" id="PUHQ01000196">
    <property type="protein sequence ID" value="KAG0653522.1"/>
    <property type="molecule type" value="Genomic_DNA"/>
</dbReference>
<evidence type="ECO:0000256" key="2">
    <source>
        <dbReference type="ARBA" id="ARBA00023002"/>
    </source>
</evidence>
<dbReference type="GO" id="GO:0005739">
    <property type="term" value="C:mitochondrion"/>
    <property type="evidence" value="ECO:0007669"/>
    <property type="project" value="TreeGrafter"/>
</dbReference>
<proteinExistence type="predicted"/>